<evidence type="ECO:0000256" key="4">
    <source>
        <dbReference type="ARBA" id="ARBA00022833"/>
    </source>
</evidence>
<dbReference type="OrthoDB" id="2790258at2759"/>
<evidence type="ECO:0008006" key="9">
    <source>
        <dbReference type="Google" id="ProtNLM"/>
    </source>
</evidence>
<evidence type="ECO:0000256" key="2">
    <source>
        <dbReference type="ARBA" id="ARBA00022723"/>
    </source>
</evidence>
<protein>
    <recommendedName>
        <fullName evidence="9">HAT C-terminal dimerisation domain-containing protein</fullName>
    </recommendedName>
</protein>
<dbReference type="PANTHER" id="PTHR46481">
    <property type="entry name" value="ZINC FINGER BED DOMAIN-CONTAINING PROTEIN 4"/>
    <property type="match status" value="1"/>
</dbReference>
<keyword evidence="3" id="KW-0863">Zinc-finger</keyword>
<evidence type="ECO:0000256" key="3">
    <source>
        <dbReference type="ARBA" id="ARBA00022771"/>
    </source>
</evidence>
<organism evidence="7 8">
    <name type="scientific">Puccinia coronata f. sp. avenae</name>
    <dbReference type="NCBI Taxonomy" id="200324"/>
    <lineage>
        <taxon>Eukaryota</taxon>
        <taxon>Fungi</taxon>
        <taxon>Dikarya</taxon>
        <taxon>Basidiomycota</taxon>
        <taxon>Pucciniomycotina</taxon>
        <taxon>Pucciniomycetes</taxon>
        <taxon>Pucciniales</taxon>
        <taxon>Pucciniaceae</taxon>
        <taxon>Puccinia</taxon>
    </lineage>
</organism>
<keyword evidence="8" id="KW-1185">Reference proteome</keyword>
<dbReference type="InterPro" id="IPR052035">
    <property type="entry name" value="ZnF_BED_domain_contain"/>
</dbReference>
<proteinExistence type="predicted"/>
<keyword evidence="5" id="KW-0539">Nucleus</keyword>
<keyword evidence="2" id="KW-0479">Metal-binding</keyword>
<evidence type="ECO:0000256" key="6">
    <source>
        <dbReference type="SAM" id="MobiDB-lite"/>
    </source>
</evidence>
<reference evidence="7 8" key="1">
    <citation type="submission" date="2017-11" db="EMBL/GenBank/DDBJ databases">
        <title>De novo assembly and phasing of dikaryotic genomes from two isolates of Puccinia coronata f. sp. avenae, the causal agent of oat crown rust.</title>
        <authorList>
            <person name="Miller M.E."/>
            <person name="Zhang Y."/>
            <person name="Omidvar V."/>
            <person name="Sperschneider J."/>
            <person name="Schwessinger B."/>
            <person name="Raley C."/>
            <person name="Palmer J.M."/>
            <person name="Garnica D."/>
            <person name="Upadhyaya N."/>
            <person name="Rathjen J."/>
            <person name="Taylor J.M."/>
            <person name="Park R.F."/>
            <person name="Dodds P.N."/>
            <person name="Hirsch C.D."/>
            <person name="Kianian S.F."/>
            <person name="Figueroa M."/>
        </authorList>
    </citation>
    <scope>NUCLEOTIDE SEQUENCE [LARGE SCALE GENOMIC DNA]</scope>
    <source>
        <strain evidence="7">12NC29</strain>
    </source>
</reference>
<accession>A0A2N5S2E5</accession>
<dbReference type="GO" id="GO:0008270">
    <property type="term" value="F:zinc ion binding"/>
    <property type="evidence" value="ECO:0007669"/>
    <property type="project" value="UniProtKB-KW"/>
</dbReference>
<evidence type="ECO:0000256" key="1">
    <source>
        <dbReference type="ARBA" id="ARBA00004123"/>
    </source>
</evidence>
<comment type="subcellular location">
    <subcellularLocation>
        <location evidence="1">Nucleus</location>
    </subcellularLocation>
</comment>
<evidence type="ECO:0000313" key="8">
    <source>
        <dbReference type="Proteomes" id="UP000235388"/>
    </source>
</evidence>
<dbReference type="EMBL" id="PGCJ01001231">
    <property type="protein sequence ID" value="PLW07392.1"/>
    <property type="molecule type" value="Genomic_DNA"/>
</dbReference>
<feature type="region of interest" description="Disordered" evidence="6">
    <location>
        <begin position="1"/>
        <end position="22"/>
    </location>
</feature>
<sequence>MLLAAHRLEPTGAKAQKPAGARRAAHGGLFRLAALMGRADFKKFTKMGVRARPKPARVWVACWTPGPITILTFDNNNCRLGCMEHVINLAAQNSIKAFSNPIDISPPQGLSSILNDPPAAIDISTAISRISGLQTFLKRSPQKAAAFQDITKAILGSKLNMIANVSTQWNLAFFMLQRALKLKECIKLFCKKNNLTAK</sequence>
<name>A0A2N5S2E5_9BASI</name>
<evidence type="ECO:0000313" key="7">
    <source>
        <dbReference type="EMBL" id="PLW07392.1"/>
    </source>
</evidence>
<evidence type="ECO:0000256" key="5">
    <source>
        <dbReference type="ARBA" id="ARBA00023242"/>
    </source>
</evidence>
<dbReference type="GO" id="GO:0005634">
    <property type="term" value="C:nucleus"/>
    <property type="evidence" value="ECO:0007669"/>
    <property type="project" value="UniProtKB-SubCell"/>
</dbReference>
<dbReference type="AlphaFoldDB" id="A0A2N5S2E5"/>
<keyword evidence="4" id="KW-0862">Zinc</keyword>
<gene>
    <name evidence="7" type="ORF">PCANC_28082</name>
</gene>
<comment type="caution">
    <text evidence="7">The sequence shown here is derived from an EMBL/GenBank/DDBJ whole genome shotgun (WGS) entry which is preliminary data.</text>
</comment>
<dbReference type="PANTHER" id="PTHR46481:SF10">
    <property type="entry name" value="ZINC FINGER BED DOMAIN-CONTAINING PROTEIN 39"/>
    <property type="match status" value="1"/>
</dbReference>
<dbReference type="Proteomes" id="UP000235388">
    <property type="component" value="Unassembled WGS sequence"/>
</dbReference>